<protein>
    <recommendedName>
        <fullName evidence="12">Innexin</fullName>
    </recommendedName>
</protein>
<keyword evidence="3 12" id="KW-0813">Transport</keyword>
<dbReference type="PRINTS" id="PR01262">
    <property type="entry name" value="INNEXIN"/>
</dbReference>
<keyword evidence="4" id="KW-1003">Cell membrane</keyword>
<dbReference type="PROSITE" id="PS51013">
    <property type="entry name" value="PANNEXIN"/>
    <property type="match status" value="1"/>
</dbReference>
<evidence type="ECO:0000256" key="1">
    <source>
        <dbReference type="ARBA" id="ARBA00004610"/>
    </source>
</evidence>
<feature type="transmembrane region" description="Helical" evidence="12">
    <location>
        <begin position="179"/>
        <end position="200"/>
    </location>
</feature>
<keyword evidence="5 12" id="KW-0812">Transmembrane</keyword>
<keyword evidence="11 12" id="KW-0407">Ion channel</keyword>
<dbReference type="InterPro" id="IPR000990">
    <property type="entry name" value="Innexin"/>
</dbReference>
<comment type="caution">
    <text evidence="12">Lacks conserved residue(s) required for the propagation of feature annotation.</text>
</comment>
<feature type="transmembrane region" description="Helical" evidence="12">
    <location>
        <begin position="269"/>
        <end position="293"/>
    </location>
</feature>
<gene>
    <name evidence="13" type="primary">Inx2</name>
    <name evidence="12" type="synonym">inx</name>
</gene>
<evidence type="ECO:0000256" key="6">
    <source>
        <dbReference type="ARBA" id="ARBA00022868"/>
    </source>
</evidence>
<comment type="function">
    <text evidence="12">Structural component of the gap junctions.</text>
</comment>
<keyword evidence="9 12" id="KW-0406">Ion transport</keyword>
<evidence type="ECO:0000313" key="13">
    <source>
        <dbReference type="EMBL" id="CDW24149.1"/>
    </source>
</evidence>
<reference evidence="13" key="1">
    <citation type="submission" date="2014-05" db="EMBL/GenBank/DDBJ databases">
        <authorList>
            <person name="Chronopoulou M."/>
        </authorList>
    </citation>
    <scope>NUCLEOTIDE SEQUENCE</scope>
    <source>
        <tissue evidence="13">Whole organism</tissue>
    </source>
</reference>
<dbReference type="Pfam" id="PF00876">
    <property type="entry name" value="Innexin"/>
    <property type="match status" value="1"/>
</dbReference>
<accession>A0A0K2TDL8</accession>
<evidence type="ECO:0000256" key="3">
    <source>
        <dbReference type="ARBA" id="ARBA00022448"/>
    </source>
</evidence>
<evidence type="ECO:0000256" key="4">
    <source>
        <dbReference type="ARBA" id="ARBA00022475"/>
    </source>
</evidence>
<evidence type="ECO:0000256" key="9">
    <source>
        <dbReference type="ARBA" id="ARBA00023065"/>
    </source>
</evidence>
<dbReference type="GO" id="GO:0034220">
    <property type="term" value="P:monoatomic ion transmembrane transport"/>
    <property type="evidence" value="ECO:0007669"/>
    <property type="project" value="UniProtKB-KW"/>
</dbReference>
<keyword evidence="10 12" id="KW-0472">Membrane</keyword>
<dbReference type="OrthoDB" id="5867527at2759"/>
<dbReference type="GO" id="GO:0005921">
    <property type="term" value="C:gap junction"/>
    <property type="evidence" value="ECO:0007669"/>
    <property type="project" value="UniProtKB-SubCell"/>
</dbReference>
<evidence type="ECO:0000256" key="11">
    <source>
        <dbReference type="ARBA" id="ARBA00023303"/>
    </source>
</evidence>
<evidence type="ECO:0000256" key="7">
    <source>
        <dbReference type="ARBA" id="ARBA00022949"/>
    </source>
</evidence>
<keyword evidence="6" id="KW-0303">Gap junction</keyword>
<name>A0A0K2TDL8_LEPSM</name>
<keyword evidence="8 12" id="KW-1133">Transmembrane helix</keyword>
<sequence length="378" mass="43695">MLGVFQPLTAFLKLDSVWIDNNVFRLHYKATVMVFVAASLMVTSRQFFGDPIDCIVDNVPGDIMDTYCWIHSTFTIPNKISGEVGKDMPFPGISPIADLEPGTEVKFHKYYQWVCFFLFFEAALFYVPRHLWKSSEGGKISMLVGELMEPLLEEEKRSDQISLIVKYFTTHRGTHTLYALRYFFCEVLNFVNVILQIYFIDYFLNYEFTNYGTRVLEYSEMDSSERDDPMALVFPKVTKCTFNKYGPSGTIEVKDGLCVLPLNIINEKIFIFLWFWLIVIAAISGLFLIYRLFVLLGFQIRVALITYRGGRSTKRDHVASILNAPSFSYMEKIGDWLVLYLLCKNLDVLTVNELIKHLRKSTEMSDEKSETMKLNSSV</sequence>
<dbReference type="GO" id="GO:0007602">
    <property type="term" value="P:phototransduction"/>
    <property type="evidence" value="ECO:0007669"/>
    <property type="project" value="TreeGrafter"/>
</dbReference>
<evidence type="ECO:0000256" key="2">
    <source>
        <dbReference type="ARBA" id="ARBA00004651"/>
    </source>
</evidence>
<evidence type="ECO:0000256" key="10">
    <source>
        <dbReference type="ARBA" id="ARBA00023136"/>
    </source>
</evidence>
<dbReference type="GO" id="GO:0005886">
    <property type="term" value="C:plasma membrane"/>
    <property type="evidence" value="ECO:0007669"/>
    <property type="project" value="UniProtKB-SubCell"/>
</dbReference>
<dbReference type="PANTHER" id="PTHR11893:SF41">
    <property type="entry name" value="INNEXIN INX2"/>
    <property type="match status" value="1"/>
</dbReference>
<comment type="similarity">
    <text evidence="12">Belongs to the pannexin family.</text>
</comment>
<comment type="subcellular location">
    <subcellularLocation>
        <location evidence="1">Cell junction</location>
        <location evidence="1">Gap junction</location>
    </subcellularLocation>
    <subcellularLocation>
        <location evidence="2 12">Cell membrane</location>
        <topology evidence="2 12">Multi-pass membrane protein</topology>
    </subcellularLocation>
</comment>
<keyword evidence="7" id="KW-0965">Cell junction</keyword>
<dbReference type="AlphaFoldDB" id="A0A0K2TDL8"/>
<evidence type="ECO:0000256" key="8">
    <source>
        <dbReference type="ARBA" id="ARBA00022989"/>
    </source>
</evidence>
<dbReference type="EMBL" id="HACA01006788">
    <property type="protein sequence ID" value="CDW24149.1"/>
    <property type="molecule type" value="Transcribed_RNA"/>
</dbReference>
<proteinExistence type="inferred from homology"/>
<feature type="transmembrane region" description="Helical" evidence="12">
    <location>
        <begin position="110"/>
        <end position="127"/>
    </location>
</feature>
<evidence type="ECO:0000256" key="5">
    <source>
        <dbReference type="ARBA" id="ARBA00022692"/>
    </source>
</evidence>
<evidence type="ECO:0000256" key="12">
    <source>
        <dbReference type="RuleBase" id="RU010713"/>
    </source>
</evidence>
<dbReference type="PANTHER" id="PTHR11893">
    <property type="entry name" value="INNEXIN"/>
    <property type="match status" value="1"/>
</dbReference>
<dbReference type="GO" id="GO:0005243">
    <property type="term" value="F:gap junction channel activity"/>
    <property type="evidence" value="ECO:0007669"/>
    <property type="project" value="TreeGrafter"/>
</dbReference>
<organism evidence="13">
    <name type="scientific">Lepeophtheirus salmonis</name>
    <name type="common">Salmon louse</name>
    <name type="synonym">Caligus salmonis</name>
    <dbReference type="NCBI Taxonomy" id="72036"/>
    <lineage>
        <taxon>Eukaryota</taxon>
        <taxon>Metazoa</taxon>
        <taxon>Ecdysozoa</taxon>
        <taxon>Arthropoda</taxon>
        <taxon>Crustacea</taxon>
        <taxon>Multicrustacea</taxon>
        <taxon>Hexanauplia</taxon>
        <taxon>Copepoda</taxon>
        <taxon>Siphonostomatoida</taxon>
        <taxon>Caligidae</taxon>
        <taxon>Lepeophtheirus</taxon>
    </lineage>
</organism>